<evidence type="ECO:0000256" key="1">
    <source>
        <dbReference type="ARBA" id="ARBA00008857"/>
    </source>
</evidence>
<dbReference type="STRING" id="479431.Namu_1973"/>
<dbReference type="Pfam" id="PF00589">
    <property type="entry name" value="Phage_integrase"/>
    <property type="match status" value="1"/>
</dbReference>
<dbReference type="AlphaFoldDB" id="C8XHF2"/>
<dbReference type="HOGENOM" id="CLU_608102_0_0_11"/>
<dbReference type="PROSITE" id="PS51898">
    <property type="entry name" value="TYR_RECOMBINASE"/>
    <property type="match status" value="1"/>
</dbReference>
<evidence type="ECO:0000313" key="9">
    <source>
        <dbReference type="EMBL" id="ACV78358.1"/>
    </source>
</evidence>
<organism evidence="9 10">
    <name type="scientific">Nakamurella multipartita (strain ATCC 700099 / DSM 44233 / CIP 104796 / JCM 9543 / NBRC 105858 / Y-104)</name>
    <name type="common">Microsphaera multipartita</name>
    <dbReference type="NCBI Taxonomy" id="479431"/>
    <lineage>
        <taxon>Bacteria</taxon>
        <taxon>Bacillati</taxon>
        <taxon>Actinomycetota</taxon>
        <taxon>Actinomycetes</taxon>
        <taxon>Nakamurellales</taxon>
        <taxon>Nakamurellaceae</taxon>
        <taxon>Nakamurella</taxon>
    </lineage>
</organism>
<dbReference type="GO" id="GO:0006310">
    <property type="term" value="P:DNA recombination"/>
    <property type="evidence" value="ECO:0007669"/>
    <property type="project" value="UniProtKB-KW"/>
</dbReference>
<evidence type="ECO:0000256" key="6">
    <source>
        <dbReference type="SAM" id="MobiDB-lite"/>
    </source>
</evidence>
<dbReference type="InterPro" id="IPR044068">
    <property type="entry name" value="CB"/>
</dbReference>
<dbReference type="KEGG" id="nml:Namu_1973"/>
<dbReference type="InterPro" id="IPR050808">
    <property type="entry name" value="Phage_Integrase"/>
</dbReference>
<dbReference type="EMBL" id="CP001737">
    <property type="protein sequence ID" value="ACV78358.1"/>
    <property type="molecule type" value="Genomic_DNA"/>
</dbReference>
<keyword evidence="10" id="KW-1185">Reference proteome</keyword>
<keyword evidence="3 5" id="KW-0238">DNA-binding</keyword>
<dbReference type="PANTHER" id="PTHR30629">
    <property type="entry name" value="PROPHAGE INTEGRASE"/>
    <property type="match status" value="1"/>
</dbReference>
<name>C8XHF2_NAKMY</name>
<gene>
    <name evidence="9" type="ordered locus">Namu_1973</name>
</gene>
<keyword evidence="2" id="KW-0229">DNA integration</keyword>
<dbReference type="GO" id="GO:0003677">
    <property type="term" value="F:DNA binding"/>
    <property type="evidence" value="ECO:0007669"/>
    <property type="project" value="UniProtKB-UniRule"/>
</dbReference>
<evidence type="ECO:0000256" key="3">
    <source>
        <dbReference type="ARBA" id="ARBA00023125"/>
    </source>
</evidence>
<dbReference type="InterPro" id="IPR002104">
    <property type="entry name" value="Integrase_catalytic"/>
</dbReference>
<dbReference type="PANTHER" id="PTHR30629:SF2">
    <property type="entry name" value="PROPHAGE INTEGRASE INTS-RELATED"/>
    <property type="match status" value="1"/>
</dbReference>
<accession>C8XHF2</accession>
<dbReference type="eggNOG" id="COG0582">
    <property type="taxonomic scope" value="Bacteria"/>
</dbReference>
<evidence type="ECO:0000313" key="10">
    <source>
        <dbReference type="Proteomes" id="UP000002218"/>
    </source>
</evidence>
<comment type="similarity">
    <text evidence="1">Belongs to the 'phage' integrase family.</text>
</comment>
<keyword evidence="4" id="KW-0233">DNA recombination</keyword>
<evidence type="ECO:0000259" key="7">
    <source>
        <dbReference type="PROSITE" id="PS51898"/>
    </source>
</evidence>
<feature type="domain" description="Core-binding (CB)" evidence="8">
    <location>
        <begin position="134"/>
        <end position="219"/>
    </location>
</feature>
<feature type="compositionally biased region" description="Polar residues" evidence="6">
    <location>
        <begin position="1"/>
        <end position="10"/>
    </location>
</feature>
<dbReference type="PROSITE" id="PS51900">
    <property type="entry name" value="CB"/>
    <property type="match status" value="1"/>
</dbReference>
<dbReference type="InParanoid" id="C8XHF2"/>
<dbReference type="GO" id="GO:0015074">
    <property type="term" value="P:DNA integration"/>
    <property type="evidence" value="ECO:0007669"/>
    <property type="project" value="UniProtKB-KW"/>
</dbReference>
<dbReference type="SUPFAM" id="SSF56349">
    <property type="entry name" value="DNA breaking-rejoining enzymes"/>
    <property type="match status" value="1"/>
</dbReference>
<dbReference type="InterPro" id="IPR011010">
    <property type="entry name" value="DNA_brk_join_enz"/>
</dbReference>
<dbReference type="InterPro" id="IPR013762">
    <property type="entry name" value="Integrase-like_cat_sf"/>
</dbReference>
<evidence type="ECO:0000259" key="8">
    <source>
        <dbReference type="PROSITE" id="PS51900"/>
    </source>
</evidence>
<feature type="region of interest" description="Disordered" evidence="6">
    <location>
        <begin position="1"/>
        <end position="36"/>
    </location>
</feature>
<dbReference type="InterPro" id="IPR010998">
    <property type="entry name" value="Integrase_recombinase_N"/>
</dbReference>
<dbReference type="Gene3D" id="1.10.150.130">
    <property type="match status" value="1"/>
</dbReference>
<dbReference type="Gene3D" id="1.10.443.10">
    <property type="entry name" value="Intergrase catalytic core"/>
    <property type="match status" value="1"/>
</dbReference>
<reference evidence="9 10" key="2">
    <citation type="journal article" date="2010" name="Stand. Genomic Sci.">
        <title>Complete genome sequence of Nakamurella multipartita type strain (Y-104).</title>
        <authorList>
            <person name="Tice H."/>
            <person name="Mayilraj S."/>
            <person name="Sims D."/>
            <person name="Lapidus A."/>
            <person name="Nolan M."/>
            <person name="Lucas S."/>
            <person name="Glavina Del Rio T."/>
            <person name="Copeland A."/>
            <person name="Cheng J.F."/>
            <person name="Meincke L."/>
            <person name="Bruce D."/>
            <person name="Goodwin L."/>
            <person name="Pitluck S."/>
            <person name="Ivanova N."/>
            <person name="Mavromatis K."/>
            <person name="Ovchinnikova G."/>
            <person name="Pati A."/>
            <person name="Chen A."/>
            <person name="Palaniappan K."/>
            <person name="Land M."/>
            <person name="Hauser L."/>
            <person name="Chang Y.J."/>
            <person name="Jeffries C.D."/>
            <person name="Detter J.C."/>
            <person name="Brettin T."/>
            <person name="Rohde M."/>
            <person name="Goker M."/>
            <person name="Bristow J."/>
            <person name="Eisen J.A."/>
            <person name="Markowitz V."/>
            <person name="Hugenholtz P."/>
            <person name="Kyrpides N.C."/>
            <person name="Klenk H.P."/>
            <person name="Chen F."/>
        </authorList>
    </citation>
    <scope>NUCLEOTIDE SEQUENCE [LARGE SCALE GENOMIC DNA]</scope>
    <source>
        <strain evidence="10">ATCC 700099 / DSM 44233 / CIP 104796 / JCM 9543 / NBRC 105858 / Y-104</strain>
    </source>
</reference>
<sequence>MANQVASQVANKAAAESTDRRRWNRGRNPLQAGTHGEITTTAWVIDRVTGKERRRRLKATADHKADSKRTAVAFWTAEAYVRTDQGRTRFQSRGKTKDEAIERLSQRMSPSTGDRLAEALATESGRVTAFTNDSTLGEVLNAWIADPVTTDARAVGTVLRYRHAIDKTIKGRQVGTASLGSVSLDRVTPRVVTLFLASLTPAVAKTCRGILRQALTYAVANGASAPTTNGTFAILSQRVERGTKSPTAPTVPITKAQAAQIIADLKADEKTSKTDLPDILTFMAGTGCRTGEAIALTWAQLDLDSEEPTALINATVNGAGRRQLQTKTRAGVRRLALPPAVVTMLQGRLAKARTDSNLVFPSARLPKSDRAETPYWISNITGVIRTELDRLGHVGVTGRSFRKMVATELDKVGFTPRQIADQLGHSRPSVTMDVYQNREARGPALVREIL</sequence>
<reference evidence="10" key="1">
    <citation type="submission" date="2009-09" db="EMBL/GenBank/DDBJ databases">
        <title>The complete genome of Nakamurella multipartita DSM 44233.</title>
        <authorList>
            <consortium name="US DOE Joint Genome Institute (JGI-PGF)"/>
            <person name="Lucas S."/>
            <person name="Copeland A."/>
            <person name="Lapidus A."/>
            <person name="Glavina del Rio T."/>
            <person name="Dalin E."/>
            <person name="Tice H."/>
            <person name="Bruce D."/>
            <person name="Goodwin L."/>
            <person name="Pitluck S."/>
            <person name="Kyrpides N."/>
            <person name="Mavromatis K."/>
            <person name="Ivanova N."/>
            <person name="Ovchinnikova G."/>
            <person name="Sims D."/>
            <person name="Meincke L."/>
            <person name="Brettin T."/>
            <person name="Detter J.C."/>
            <person name="Han C."/>
            <person name="Larimer F."/>
            <person name="Land M."/>
            <person name="Hauser L."/>
            <person name="Markowitz V."/>
            <person name="Cheng J.-F."/>
            <person name="Hugenholtz P."/>
            <person name="Woyke T."/>
            <person name="Wu D."/>
            <person name="Klenk H.-P."/>
            <person name="Eisen J.A."/>
        </authorList>
    </citation>
    <scope>NUCLEOTIDE SEQUENCE [LARGE SCALE GENOMIC DNA]</scope>
    <source>
        <strain evidence="10">ATCC 700099 / DSM 44233 / CIP 104796 / JCM 9543 / NBRC 105858 / Y-104</strain>
    </source>
</reference>
<evidence type="ECO:0000256" key="2">
    <source>
        <dbReference type="ARBA" id="ARBA00022908"/>
    </source>
</evidence>
<evidence type="ECO:0000256" key="4">
    <source>
        <dbReference type="ARBA" id="ARBA00023172"/>
    </source>
</evidence>
<feature type="domain" description="Tyr recombinase" evidence="7">
    <location>
        <begin position="248"/>
        <end position="450"/>
    </location>
</feature>
<protein>
    <submittedName>
        <fullName evidence="9">Integrase family protein</fullName>
    </submittedName>
</protein>
<proteinExistence type="inferred from homology"/>
<dbReference type="Proteomes" id="UP000002218">
    <property type="component" value="Chromosome"/>
</dbReference>
<evidence type="ECO:0000256" key="5">
    <source>
        <dbReference type="PROSITE-ProRule" id="PRU01248"/>
    </source>
</evidence>